<sequence length="222" mass="25286">MILIVAIPSYYLTSSYAFTPSPKTHPTTSTRYIALGPTASSSLATRNHKIAKDVLTWGWLVYSADTSLPGNAAWFAKYQAAAKDKGWEEDLWRIWQSEHGVRILAREKVRRKGERGVRGMVERVAGWVRREIDWRGVREGVLREWEEQRRVARGKGDEKEGEVERQVKKSESIISLKGSFMQRIEGLTGTKEMEEGWESDILPTVLLMDSVLEDGNPFFLAN</sequence>
<dbReference type="AlphaFoldDB" id="A0A317B6R5"/>
<proteinExistence type="predicted"/>
<protein>
    <submittedName>
        <fullName evidence="1">FAP multi-domain protein</fullName>
    </submittedName>
</protein>
<dbReference type="Proteomes" id="UP000249757">
    <property type="component" value="Unassembled WGS sequence"/>
</dbReference>
<name>A0A317B6R5_9PLEO</name>
<reference evidence="1 3" key="1">
    <citation type="journal article" date="2018" name="BMC Genomics">
        <title>Comparative genomics of the wheat fungal pathogen Pyrenophora tritici-repentis reveals chromosomal variations and genome plasticity.</title>
        <authorList>
            <person name="Moolhuijzen P."/>
            <person name="See P.T."/>
            <person name="Hane J.K."/>
            <person name="Shi G."/>
            <person name="Liu Z."/>
            <person name="Oliver R.P."/>
            <person name="Moffat C.S."/>
        </authorList>
    </citation>
    <scope>NUCLEOTIDE SEQUENCE [LARGE SCALE GENOMIC DNA]</scope>
    <source>
        <strain evidence="1">M4</strain>
    </source>
</reference>
<dbReference type="OMA" id="HIALRTH"/>
<evidence type="ECO:0000313" key="3">
    <source>
        <dbReference type="Proteomes" id="UP000245464"/>
    </source>
</evidence>
<comment type="caution">
    <text evidence="1">The sequence shown here is derived from an EMBL/GenBank/DDBJ whole genome shotgun (WGS) entry which is preliminary data.</text>
</comment>
<organism evidence="1 3">
    <name type="scientific">Pyrenophora tritici-repentis</name>
    <dbReference type="NCBI Taxonomy" id="45151"/>
    <lineage>
        <taxon>Eukaryota</taxon>
        <taxon>Fungi</taxon>
        <taxon>Dikarya</taxon>
        <taxon>Ascomycota</taxon>
        <taxon>Pezizomycotina</taxon>
        <taxon>Dothideomycetes</taxon>
        <taxon>Pleosporomycetidae</taxon>
        <taxon>Pleosporales</taxon>
        <taxon>Pleosporineae</taxon>
        <taxon>Pleosporaceae</taxon>
        <taxon>Pyrenophora</taxon>
    </lineage>
</organism>
<dbReference type="EMBL" id="NRDI02000034">
    <property type="protein sequence ID" value="KAI1507727.1"/>
    <property type="molecule type" value="Genomic_DNA"/>
</dbReference>
<accession>A0A317B6R5</accession>
<reference evidence="4" key="4">
    <citation type="journal article" date="2022" name="Microb. Genom.">
        <title>A global pangenome for the wheat fungal pathogen Pyrenophora tritici-repentis and prediction of effector protein structural homology.</title>
        <authorList>
            <person name="Moolhuijzen P.M."/>
            <person name="See P.T."/>
            <person name="Shi G."/>
            <person name="Powell H.R."/>
            <person name="Cockram J."/>
            <person name="Jorgensen L.N."/>
            <person name="Benslimane H."/>
            <person name="Strelkov S.E."/>
            <person name="Turner J."/>
            <person name="Liu Z."/>
            <person name="Moffat C.S."/>
        </authorList>
    </citation>
    <scope>NUCLEOTIDE SEQUENCE [LARGE SCALE GENOMIC DNA]</scope>
</reference>
<evidence type="ECO:0000313" key="2">
    <source>
        <dbReference type="EMBL" id="KAI1507727.1"/>
    </source>
</evidence>
<dbReference type="EMBL" id="NQIK02000001">
    <property type="protein sequence ID" value="KAF7579449.1"/>
    <property type="molecule type" value="Genomic_DNA"/>
</dbReference>
<evidence type="ECO:0000313" key="4">
    <source>
        <dbReference type="Proteomes" id="UP000249757"/>
    </source>
</evidence>
<keyword evidence="4" id="KW-1185">Reference proteome</keyword>
<reference evidence="2" key="3">
    <citation type="journal article" date="2022" name="bioRxiv">
        <title>A global pangenome for the wheat fungal pathogen Pyrenophora tritici-repentis and prediction of effector protein structural homology.</title>
        <authorList>
            <person name="Moolhuijzen P."/>
            <person name="See P.T."/>
            <person name="Shi G."/>
            <person name="Powell H.R."/>
            <person name="Cockram J."/>
            <person name="Jorgensen L.N."/>
            <person name="Benslimane H."/>
            <person name="Strelkov S.E."/>
            <person name="Turner J."/>
            <person name="Liu Z."/>
            <person name="Moffat C.S."/>
        </authorList>
    </citation>
    <scope>NUCLEOTIDE SEQUENCE</scope>
    <source>
        <strain evidence="2">86-124</strain>
    </source>
</reference>
<evidence type="ECO:0000313" key="1">
    <source>
        <dbReference type="EMBL" id="KAF7579449.1"/>
    </source>
</evidence>
<gene>
    <name evidence="2" type="ORF">Ptr86124_013355</name>
    <name evidence="1" type="ORF">PtrM4_036890</name>
</gene>
<reference evidence="2" key="2">
    <citation type="submission" date="2021-05" db="EMBL/GenBank/DDBJ databases">
        <authorList>
            <person name="Moolhuijzen P.M."/>
            <person name="Moffat C.S."/>
        </authorList>
    </citation>
    <scope>NUCLEOTIDE SEQUENCE</scope>
    <source>
        <strain evidence="2">86-124</strain>
    </source>
</reference>
<dbReference type="OrthoDB" id="3695535at2759"/>
<dbReference type="Proteomes" id="UP000245464">
    <property type="component" value="Chromosome 1"/>
</dbReference>